<dbReference type="GO" id="GO:0016491">
    <property type="term" value="F:oxidoreductase activity"/>
    <property type="evidence" value="ECO:0007669"/>
    <property type="project" value="InterPro"/>
</dbReference>
<dbReference type="Pfam" id="PF07992">
    <property type="entry name" value="Pyr_redox_2"/>
    <property type="match status" value="1"/>
</dbReference>
<reference evidence="3" key="2">
    <citation type="submission" date="2021-04" db="EMBL/GenBank/DDBJ databases">
        <authorList>
            <person name="Gilroy R."/>
        </authorList>
    </citation>
    <scope>NUCLEOTIDE SEQUENCE</scope>
    <source>
        <strain evidence="3">742</strain>
    </source>
</reference>
<name>A0A9E2NSL4_9FIRM</name>
<dbReference type="AlphaFoldDB" id="A0A9E2NSL4"/>
<feature type="domain" description="FAD/NAD(P)-binding" evidence="1">
    <location>
        <begin position="112"/>
        <end position="396"/>
    </location>
</feature>
<reference evidence="3" key="1">
    <citation type="journal article" date="2021" name="PeerJ">
        <title>Extensive microbial diversity within the chicken gut microbiome revealed by metagenomics and culture.</title>
        <authorList>
            <person name="Gilroy R."/>
            <person name="Ravi A."/>
            <person name="Getino M."/>
            <person name="Pursley I."/>
            <person name="Horton D.L."/>
            <person name="Alikhan N.F."/>
            <person name="Baker D."/>
            <person name="Gharbi K."/>
            <person name="Hall N."/>
            <person name="Watson M."/>
            <person name="Adriaenssens E.M."/>
            <person name="Foster-Nyarko E."/>
            <person name="Jarju S."/>
            <person name="Secka A."/>
            <person name="Antonio M."/>
            <person name="Oren A."/>
            <person name="Chaudhuri R.R."/>
            <person name="La Ragione R."/>
            <person name="Hildebrand F."/>
            <person name="Pallen M.J."/>
        </authorList>
    </citation>
    <scope>NUCLEOTIDE SEQUENCE</scope>
    <source>
        <strain evidence="3">742</strain>
    </source>
</reference>
<organism evidence="3 4">
    <name type="scientific">Candidatus Faecalibacterium intestinavium</name>
    <dbReference type="NCBI Taxonomy" id="2838580"/>
    <lineage>
        <taxon>Bacteria</taxon>
        <taxon>Bacillati</taxon>
        <taxon>Bacillota</taxon>
        <taxon>Clostridia</taxon>
        <taxon>Eubacteriales</taxon>
        <taxon>Oscillospiraceae</taxon>
        <taxon>Faecalibacterium</taxon>
    </lineage>
</organism>
<dbReference type="InterPro" id="IPR009051">
    <property type="entry name" value="Helical_ferredxn"/>
</dbReference>
<accession>A0A9E2NSL4</accession>
<sequence length="438" mass="47227">MALHVMDEANRCLGCKKPSCQEGCPIHTNIPEVIRLLKSGNLNDAGRMLFENNPLTTVCSLVCNHEKQCEGHCIRNRMPSRDPVHFSIIEDYISTTYANQMVAGPTPRNGMKAAVVGSGPAGLTIAVLLARMGYDITIFEAQDKIGGVMRYGIPNYRLPDSVLDDFQYRHLELKNIKVRPNTAIGRTLTIDDLFRDGYKSVFIGAGLWKANAMHIKGEALGNVAFGIDYLANSKGFKLGDNIAVIGVGNSAMDCARTAIRNGARHVTCYARRDESCISASAYEVSYAKLEGVSFQFCKAPVEIRENGLICRDTVKGEDGKFTQVEGSETFYPHTGVIVSVSQGSENALIETTTGIDTNQRGLLTVSPDGHTTRPGVFAGGDAVKGARTVVEAVAMAKEVAVAMDQYMKSLPADNAPDPYASIPVANTAAPDALAEQQI</sequence>
<protein>
    <submittedName>
        <fullName evidence="3">NAD(P)-dependent oxidoreductase</fullName>
    </submittedName>
</protein>
<proteinExistence type="predicted"/>
<dbReference type="InterPro" id="IPR036188">
    <property type="entry name" value="FAD/NAD-bd_sf"/>
</dbReference>
<feature type="domain" description="Dihydroprymidine dehydrogenase" evidence="2">
    <location>
        <begin position="5"/>
        <end position="99"/>
    </location>
</feature>
<dbReference type="PANTHER" id="PTHR42783">
    <property type="entry name" value="GLUTAMATE SYNTHASE [NADPH] SMALL CHAIN"/>
    <property type="match status" value="1"/>
</dbReference>
<evidence type="ECO:0000259" key="1">
    <source>
        <dbReference type="Pfam" id="PF07992"/>
    </source>
</evidence>
<evidence type="ECO:0000313" key="3">
    <source>
        <dbReference type="EMBL" id="MBU3820104.1"/>
    </source>
</evidence>
<dbReference type="Pfam" id="PF14691">
    <property type="entry name" value="Fer4_20"/>
    <property type="match status" value="1"/>
</dbReference>
<dbReference type="EMBL" id="JAHLFH010000144">
    <property type="protein sequence ID" value="MBU3820104.1"/>
    <property type="molecule type" value="Genomic_DNA"/>
</dbReference>
<dbReference type="Gene3D" id="3.50.50.60">
    <property type="entry name" value="FAD/NAD(P)-binding domain"/>
    <property type="match status" value="2"/>
</dbReference>
<gene>
    <name evidence="3" type="ORF">H9864_07035</name>
</gene>
<dbReference type="PANTHER" id="PTHR42783:SF3">
    <property type="entry name" value="GLUTAMATE SYNTHASE [NADPH] SMALL CHAIN-RELATED"/>
    <property type="match status" value="1"/>
</dbReference>
<evidence type="ECO:0000259" key="2">
    <source>
        <dbReference type="Pfam" id="PF14691"/>
    </source>
</evidence>
<dbReference type="SUPFAM" id="SSF46548">
    <property type="entry name" value="alpha-helical ferredoxin"/>
    <property type="match status" value="1"/>
</dbReference>
<dbReference type="InterPro" id="IPR023753">
    <property type="entry name" value="FAD/NAD-binding_dom"/>
</dbReference>
<dbReference type="InterPro" id="IPR028261">
    <property type="entry name" value="DPD_II"/>
</dbReference>
<dbReference type="GO" id="GO:0051536">
    <property type="term" value="F:iron-sulfur cluster binding"/>
    <property type="evidence" value="ECO:0007669"/>
    <property type="project" value="InterPro"/>
</dbReference>
<comment type="caution">
    <text evidence="3">The sequence shown here is derived from an EMBL/GenBank/DDBJ whole genome shotgun (WGS) entry which is preliminary data.</text>
</comment>
<dbReference type="Gene3D" id="1.10.1060.10">
    <property type="entry name" value="Alpha-helical ferredoxin"/>
    <property type="match status" value="1"/>
</dbReference>
<evidence type="ECO:0000313" key="4">
    <source>
        <dbReference type="Proteomes" id="UP000824178"/>
    </source>
</evidence>
<dbReference type="Proteomes" id="UP000824178">
    <property type="component" value="Unassembled WGS sequence"/>
</dbReference>
<dbReference type="SUPFAM" id="SSF51971">
    <property type="entry name" value="Nucleotide-binding domain"/>
    <property type="match status" value="1"/>
</dbReference>
<dbReference type="PRINTS" id="PR00419">
    <property type="entry name" value="ADXRDTASE"/>
</dbReference>